<keyword evidence="5" id="KW-0539">Nucleus</keyword>
<name>A0A8C4QHB4_EPTBU</name>
<reference evidence="9" key="2">
    <citation type="submission" date="2025-09" db="UniProtKB">
        <authorList>
            <consortium name="Ensembl"/>
        </authorList>
    </citation>
    <scope>IDENTIFICATION</scope>
</reference>
<accession>A0A8C4QHB4</accession>
<dbReference type="InterPro" id="IPR051767">
    <property type="entry name" value="Nucleoporin_NUP42"/>
</dbReference>
<evidence type="ECO:0000256" key="6">
    <source>
        <dbReference type="PROSITE-ProRule" id="PRU00601"/>
    </source>
</evidence>
<sequence length="456" mass="51139">MVSFPENYPLEVFQVTIPEDQDLPSIMGRHVEKFSQDWLQAKHATVQLLGQPELLFRPFLRWLDRNMERLFTEGARLLKRELAAERAGIQFIPFRDLSGTKSTSPPHSPLLATQDSGQSTTDVSEEEIKKKPSQEDCELHGEEESAPYEYDNCEEEIGGARDRDSTPATMRKGTEVKLLGLSMGEDTGILIAQSLALLLQCTRCKAKEEVRVSAEGASSAECSKCHAQLSAKAHFSTAHHKDPVLGKLNLQFCHAVELLLQTSQLALTCLHCSLKHPLVGLCYGVKREFNCRHCHRRLSVLIEGVRLYSFEPTLEATANSVILKSKNYNKGAVIQPGKPLPGNGTCKHYKKSFRWLRFPCCGRAYPCDLCHNEDQSHEMELATRMICGFCAREQPYSNGKACLGCGSFMTNSNFTPHWEGGQGCRNQIRMSRKDKQKYSNSNKTVSRKATALQGKR</sequence>
<feature type="compositionally biased region" description="Polar residues" evidence="7">
    <location>
        <begin position="99"/>
        <end position="122"/>
    </location>
</feature>
<organism evidence="9 10">
    <name type="scientific">Eptatretus burgeri</name>
    <name type="common">Inshore hagfish</name>
    <dbReference type="NCBI Taxonomy" id="7764"/>
    <lineage>
        <taxon>Eukaryota</taxon>
        <taxon>Metazoa</taxon>
        <taxon>Chordata</taxon>
        <taxon>Craniata</taxon>
        <taxon>Vertebrata</taxon>
        <taxon>Cyclostomata</taxon>
        <taxon>Myxini</taxon>
        <taxon>Myxiniformes</taxon>
        <taxon>Myxinidae</taxon>
        <taxon>Eptatretinae</taxon>
        <taxon>Eptatretus</taxon>
    </lineage>
</organism>
<dbReference type="GeneTree" id="ENSGT00390000001338"/>
<dbReference type="OMA" id="ERRYQID"/>
<feature type="region of interest" description="Disordered" evidence="7">
    <location>
        <begin position="433"/>
        <end position="456"/>
    </location>
</feature>
<reference evidence="9" key="1">
    <citation type="submission" date="2025-08" db="UniProtKB">
        <authorList>
            <consortium name="Ensembl"/>
        </authorList>
    </citation>
    <scope>IDENTIFICATION</scope>
</reference>
<dbReference type="GO" id="GO:0005634">
    <property type="term" value="C:nucleus"/>
    <property type="evidence" value="ECO:0007669"/>
    <property type="project" value="UniProtKB-SubCell"/>
</dbReference>
<dbReference type="PANTHER" id="PTHR46527:SF1">
    <property type="entry name" value="NUCLEOPORIN NUP42"/>
    <property type="match status" value="1"/>
</dbReference>
<feature type="domain" description="CHY-type" evidence="8">
    <location>
        <begin position="339"/>
        <end position="407"/>
    </location>
</feature>
<evidence type="ECO:0000313" key="10">
    <source>
        <dbReference type="Proteomes" id="UP000694388"/>
    </source>
</evidence>
<evidence type="ECO:0000256" key="5">
    <source>
        <dbReference type="ARBA" id="ARBA00023242"/>
    </source>
</evidence>
<dbReference type="Proteomes" id="UP000694388">
    <property type="component" value="Unplaced"/>
</dbReference>
<keyword evidence="3 6" id="KW-0863">Zinc-finger</keyword>
<evidence type="ECO:0000313" key="9">
    <source>
        <dbReference type="Ensembl" id="ENSEBUP00000015346.1"/>
    </source>
</evidence>
<dbReference type="InterPro" id="IPR008913">
    <property type="entry name" value="Znf_CHY"/>
</dbReference>
<proteinExistence type="predicted"/>
<dbReference type="Pfam" id="PF05495">
    <property type="entry name" value="zf-CHY"/>
    <property type="match status" value="1"/>
</dbReference>
<evidence type="ECO:0000256" key="4">
    <source>
        <dbReference type="ARBA" id="ARBA00022833"/>
    </source>
</evidence>
<dbReference type="PANTHER" id="PTHR46527">
    <property type="entry name" value="NUCLEOPORIN-LIKE PROTEIN 2"/>
    <property type="match status" value="1"/>
</dbReference>
<dbReference type="PROSITE" id="PS51266">
    <property type="entry name" value="ZF_CHY"/>
    <property type="match status" value="1"/>
</dbReference>
<dbReference type="InterPro" id="IPR037274">
    <property type="entry name" value="Znf_CHY_sf"/>
</dbReference>
<feature type="region of interest" description="Disordered" evidence="7">
    <location>
        <begin position="96"/>
        <end position="145"/>
    </location>
</feature>
<evidence type="ECO:0000256" key="2">
    <source>
        <dbReference type="ARBA" id="ARBA00022723"/>
    </source>
</evidence>
<evidence type="ECO:0000256" key="1">
    <source>
        <dbReference type="ARBA" id="ARBA00004123"/>
    </source>
</evidence>
<dbReference type="GO" id="GO:0008270">
    <property type="term" value="F:zinc ion binding"/>
    <property type="evidence" value="ECO:0007669"/>
    <property type="project" value="UniProtKB-KW"/>
</dbReference>
<dbReference type="SUPFAM" id="SSF161219">
    <property type="entry name" value="CHY zinc finger-like"/>
    <property type="match status" value="1"/>
</dbReference>
<keyword evidence="4" id="KW-0862">Zinc</keyword>
<comment type="subcellular location">
    <subcellularLocation>
        <location evidence="1">Nucleus</location>
    </subcellularLocation>
</comment>
<evidence type="ECO:0000256" key="7">
    <source>
        <dbReference type="SAM" id="MobiDB-lite"/>
    </source>
</evidence>
<feature type="compositionally biased region" description="Basic and acidic residues" evidence="7">
    <location>
        <begin position="126"/>
        <end position="143"/>
    </location>
</feature>
<keyword evidence="2" id="KW-0479">Metal-binding</keyword>
<protein>
    <submittedName>
        <fullName evidence="9">Si:dkey-24l11.2</fullName>
    </submittedName>
</protein>
<keyword evidence="10" id="KW-1185">Reference proteome</keyword>
<evidence type="ECO:0000256" key="3">
    <source>
        <dbReference type="ARBA" id="ARBA00022771"/>
    </source>
</evidence>
<dbReference type="Ensembl" id="ENSEBUT00000015922.1">
    <property type="protein sequence ID" value="ENSEBUP00000015346.1"/>
    <property type="gene ID" value="ENSEBUG00000009677.1"/>
</dbReference>
<dbReference type="AlphaFoldDB" id="A0A8C4QHB4"/>
<evidence type="ECO:0000259" key="8">
    <source>
        <dbReference type="PROSITE" id="PS51266"/>
    </source>
</evidence>